<protein>
    <recommendedName>
        <fullName evidence="1">Fibronectin type-III domain-containing protein</fullName>
    </recommendedName>
</protein>
<dbReference type="SUPFAM" id="SSF49265">
    <property type="entry name" value="Fibronectin type III"/>
    <property type="match status" value="1"/>
</dbReference>
<evidence type="ECO:0000313" key="2">
    <source>
        <dbReference type="EMBL" id="KAK7502222.1"/>
    </source>
</evidence>
<evidence type="ECO:0000313" key="3">
    <source>
        <dbReference type="Proteomes" id="UP001519460"/>
    </source>
</evidence>
<accession>A0ABD0LS88</accession>
<dbReference type="Proteomes" id="UP001519460">
    <property type="component" value="Unassembled WGS sequence"/>
</dbReference>
<keyword evidence="3" id="KW-1185">Reference proteome</keyword>
<proteinExistence type="predicted"/>
<dbReference type="InterPro" id="IPR036116">
    <property type="entry name" value="FN3_sf"/>
</dbReference>
<dbReference type="CDD" id="cd00063">
    <property type="entry name" value="FN3"/>
    <property type="match status" value="1"/>
</dbReference>
<sequence>MALPQMLTPTIKPIELRYGITQSSMQCLVAGFEEQEKAAGGKKKSFERSGEEIPSRDSINCNHITKFTVELSPPPELGSPRTWNLSGATKRVLNVASLLPFTEYCASVYFYTDGGFVSPRSEQACVVTPQTSRLGLSPSPSDSDSRGVIVGYGRYNSKHGLLSPDAR</sequence>
<dbReference type="InterPro" id="IPR003961">
    <property type="entry name" value="FN3_dom"/>
</dbReference>
<dbReference type="PROSITE" id="PS50853">
    <property type="entry name" value="FN3"/>
    <property type="match status" value="1"/>
</dbReference>
<feature type="domain" description="Fibronectin type-III" evidence="1">
    <location>
        <begin position="42"/>
        <end position="131"/>
    </location>
</feature>
<name>A0ABD0LS88_9CAEN</name>
<reference evidence="2 3" key="1">
    <citation type="journal article" date="2023" name="Sci. Data">
        <title>Genome assembly of the Korean intertidal mud-creeper Batillaria attramentaria.</title>
        <authorList>
            <person name="Patra A.K."/>
            <person name="Ho P.T."/>
            <person name="Jun S."/>
            <person name="Lee S.J."/>
            <person name="Kim Y."/>
            <person name="Won Y.J."/>
        </authorList>
    </citation>
    <scope>NUCLEOTIDE SEQUENCE [LARGE SCALE GENOMIC DNA]</scope>
    <source>
        <strain evidence="2">Wonlab-2016</strain>
    </source>
</reference>
<gene>
    <name evidence="2" type="ORF">BaRGS_00006586</name>
</gene>
<organism evidence="2 3">
    <name type="scientific">Batillaria attramentaria</name>
    <dbReference type="NCBI Taxonomy" id="370345"/>
    <lineage>
        <taxon>Eukaryota</taxon>
        <taxon>Metazoa</taxon>
        <taxon>Spiralia</taxon>
        <taxon>Lophotrochozoa</taxon>
        <taxon>Mollusca</taxon>
        <taxon>Gastropoda</taxon>
        <taxon>Caenogastropoda</taxon>
        <taxon>Sorbeoconcha</taxon>
        <taxon>Cerithioidea</taxon>
        <taxon>Batillariidae</taxon>
        <taxon>Batillaria</taxon>
    </lineage>
</organism>
<comment type="caution">
    <text evidence="2">The sequence shown here is derived from an EMBL/GenBank/DDBJ whole genome shotgun (WGS) entry which is preliminary data.</text>
</comment>
<dbReference type="EMBL" id="JACVVK020000027">
    <property type="protein sequence ID" value="KAK7502222.1"/>
    <property type="molecule type" value="Genomic_DNA"/>
</dbReference>
<evidence type="ECO:0000259" key="1">
    <source>
        <dbReference type="PROSITE" id="PS50853"/>
    </source>
</evidence>
<dbReference type="AlphaFoldDB" id="A0ABD0LS88"/>